<comment type="caution">
    <text evidence="3">The sequence shown here is derived from an EMBL/GenBank/DDBJ whole genome shotgun (WGS) entry which is preliminary data.</text>
</comment>
<dbReference type="InterPro" id="IPR035979">
    <property type="entry name" value="RBD_domain_sf"/>
</dbReference>
<dbReference type="PROSITE" id="PS50102">
    <property type="entry name" value="RRM"/>
    <property type="match status" value="1"/>
</dbReference>
<dbReference type="CDD" id="cd12246">
    <property type="entry name" value="RRM1_U1A_like"/>
    <property type="match status" value="1"/>
</dbReference>
<dbReference type="GO" id="GO:1990904">
    <property type="term" value="C:ribonucleoprotein complex"/>
    <property type="evidence" value="ECO:0007669"/>
    <property type="project" value="UniProtKB-KW"/>
</dbReference>
<sequence length="105" mass="11939">MEAADDTQRTTVYASNLNDRASVNSLKRQIYFTFAPFGPILDIVAYKTMKKRGQAFIVFQDNRAATRAIDELQGELLLDKPMRLALAKTTSNSFIRFHTSMQMQS</sequence>
<feature type="domain" description="RRM" evidence="2">
    <location>
        <begin position="10"/>
        <end position="89"/>
    </location>
</feature>
<dbReference type="SMART" id="SM00360">
    <property type="entry name" value="RRM"/>
    <property type="match status" value="1"/>
</dbReference>
<accession>A0A8J6AVV5</accession>
<organism evidence="3 4">
    <name type="scientific">Carpediemonas membranifera</name>
    <dbReference type="NCBI Taxonomy" id="201153"/>
    <lineage>
        <taxon>Eukaryota</taxon>
        <taxon>Metamonada</taxon>
        <taxon>Carpediemonas-like organisms</taxon>
        <taxon>Carpediemonas</taxon>
    </lineage>
</organism>
<name>A0A8J6AVV5_9EUKA</name>
<keyword evidence="4" id="KW-1185">Reference proteome</keyword>
<keyword evidence="1" id="KW-0694">RNA-binding</keyword>
<evidence type="ECO:0000256" key="1">
    <source>
        <dbReference type="PROSITE-ProRule" id="PRU00176"/>
    </source>
</evidence>
<dbReference type="SUPFAM" id="SSF54928">
    <property type="entry name" value="RNA-binding domain, RBD"/>
    <property type="match status" value="1"/>
</dbReference>
<dbReference type="InterPro" id="IPR012677">
    <property type="entry name" value="Nucleotide-bd_a/b_plait_sf"/>
</dbReference>
<dbReference type="OrthoDB" id="277802at2759"/>
<dbReference type="EMBL" id="JAHDYR010000011">
    <property type="protein sequence ID" value="KAG9395488.1"/>
    <property type="molecule type" value="Genomic_DNA"/>
</dbReference>
<dbReference type="Proteomes" id="UP000717585">
    <property type="component" value="Unassembled WGS sequence"/>
</dbReference>
<gene>
    <name evidence="3" type="ORF">J8273_3064</name>
</gene>
<reference evidence="3" key="1">
    <citation type="submission" date="2021-05" db="EMBL/GenBank/DDBJ databases">
        <title>A free-living protist that lacks canonical eukaryotic 1 DNA replication and segregation systems.</title>
        <authorList>
            <person name="Salas-Leiva D.E."/>
            <person name="Tromer E.C."/>
            <person name="Curtis B.A."/>
            <person name="Jerlstrom-Hultqvist J."/>
            <person name="Kolisko M."/>
            <person name="Yi Z."/>
            <person name="Salas-Leiva J.S."/>
            <person name="Gallot-Lavallee L."/>
            <person name="Kops G.J.P.L."/>
            <person name="Archibald J.M."/>
            <person name="Simpson A.G.B."/>
            <person name="Roger A.J."/>
        </authorList>
    </citation>
    <scope>NUCLEOTIDE SEQUENCE</scope>
    <source>
        <strain evidence="3">BICM</strain>
    </source>
</reference>
<dbReference type="Gene3D" id="3.30.70.330">
    <property type="match status" value="1"/>
</dbReference>
<dbReference type="AlphaFoldDB" id="A0A8J6AVV5"/>
<evidence type="ECO:0000259" key="2">
    <source>
        <dbReference type="PROSITE" id="PS50102"/>
    </source>
</evidence>
<dbReference type="GO" id="GO:0003723">
    <property type="term" value="F:RNA binding"/>
    <property type="evidence" value="ECO:0007669"/>
    <property type="project" value="UniProtKB-UniRule"/>
</dbReference>
<keyword evidence="3" id="KW-0687">Ribonucleoprotein</keyword>
<proteinExistence type="predicted"/>
<evidence type="ECO:0000313" key="3">
    <source>
        <dbReference type="EMBL" id="KAG9395488.1"/>
    </source>
</evidence>
<evidence type="ECO:0000313" key="4">
    <source>
        <dbReference type="Proteomes" id="UP000717585"/>
    </source>
</evidence>
<dbReference type="InterPro" id="IPR000504">
    <property type="entry name" value="RRM_dom"/>
</dbReference>
<protein>
    <submittedName>
        <fullName evidence="3">U1 small nuclear ribonucleoprotein</fullName>
    </submittedName>
</protein>
<dbReference type="Pfam" id="PF00076">
    <property type="entry name" value="RRM_1"/>
    <property type="match status" value="1"/>
</dbReference>